<feature type="domain" description="Rhodopsin" evidence="7">
    <location>
        <begin position="6"/>
        <end position="205"/>
    </location>
</feature>
<dbReference type="STRING" id="1076935.U4LDG7"/>
<feature type="transmembrane region" description="Helical" evidence="6">
    <location>
        <begin position="143"/>
        <end position="161"/>
    </location>
</feature>
<dbReference type="eggNOG" id="ENOG502SIYQ">
    <property type="taxonomic scope" value="Eukaryota"/>
</dbReference>
<dbReference type="OMA" id="NDCAILM"/>
<dbReference type="GO" id="GO:0016020">
    <property type="term" value="C:membrane"/>
    <property type="evidence" value="ECO:0007669"/>
    <property type="project" value="UniProtKB-SubCell"/>
</dbReference>
<gene>
    <name evidence="8" type="ORF">PCON_05643</name>
</gene>
<dbReference type="InterPro" id="IPR052337">
    <property type="entry name" value="SAT4-like"/>
</dbReference>
<evidence type="ECO:0000256" key="6">
    <source>
        <dbReference type="SAM" id="Phobius"/>
    </source>
</evidence>
<evidence type="ECO:0000256" key="4">
    <source>
        <dbReference type="ARBA" id="ARBA00023136"/>
    </source>
</evidence>
<dbReference type="Pfam" id="PF20684">
    <property type="entry name" value="Fung_rhodopsin"/>
    <property type="match status" value="1"/>
</dbReference>
<dbReference type="Proteomes" id="UP000018144">
    <property type="component" value="Unassembled WGS sequence"/>
</dbReference>
<comment type="subcellular location">
    <subcellularLocation>
        <location evidence="1">Membrane</location>
        <topology evidence="1">Multi-pass membrane protein</topology>
    </subcellularLocation>
</comment>
<sequence length="308" mass="34632">MFCILRMIHFGLGLHVVDVPAENQIIMLKYLVYQEVIYSITNGTIKLSLILMYIRVFTFDRLKWGVIFTGLLTIFWVCTIVPMAIFQCTPIGRAWDFGMPGTCINLKAAFVSTAAINIFNDCAILMLPMPFVWKLSTSMWRRLSLMFIFSLGSFVVFASVYRFTTIFEFDPRDTSWTLARACAWCLVECAAGIISACLPTLRPIVVMISSKFISTKDASDHPEQTIITVGGSAMKNGKRFYRVDDRNLRPKYDDVFVSQISRGEGEEILLDERGGESPSPGGINVKTEVEWSENRSAQGSSCKVADQV</sequence>
<dbReference type="InterPro" id="IPR049326">
    <property type="entry name" value="Rhodopsin_dom_fungi"/>
</dbReference>
<dbReference type="PANTHER" id="PTHR33048:SF151">
    <property type="entry name" value="INTEGRAL MEMBRANE PROTEIN"/>
    <property type="match status" value="1"/>
</dbReference>
<evidence type="ECO:0000256" key="2">
    <source>
        <dbReference type="ARBA" id="ARBA00022692"/>
    </source>
</evidence>
<accession>U4LDG7</accession>
<evidence type="ECO:0000313" key="8">
    <source>
        <dbReference type="EMBL" id="CCX29572.1"/>
    </source>
</evidence>
<evidence type="ECO:0000256" key="1">
    <source>
        <dbReference type="ARBA" id="ARBA00004141"/>
    </source>
</evidence>
<organism evidence="8 9">
    <name type="scientific">Pyronema omphalodes (strain CBS 100304)</name>
    <name type="common">Pyronema confluens</name>
    <dbReference type="NCBI Taxonomy" id="1076935"/>
    <lineage>
        <taxon>Eukaryota</taxon>
        <taxon>Fungi</taxon>
        <taxon>Dikarya</taxon>
        <taxon>Ascomycota</taxon>
        <taxon>Pezizomycotina</taxon>
        <taxon>Pezizomycetes</taxon>
        <taxon>Pezizales</taxon>
        <taxon>Pyronemataceae</taxon>
        <taxon>Pyronema</taxon>
    </lineage>
</organism>
<reference evidence="8 9" key="1">
    <citation type="journal article" date="2013" name="PLoS Genet.">
        <title>The genome and development-dependent transcriptomes of Pyronema confluens: a window into fungal evolution.</title>
        <authorList>
            <person name="Traeger S."/>
            <person name="Altegoer F."/>
            <person name="Freitag M."/>
            <person name="Gabaldon T."/>
            <person name="Kempken F."/>
            <person name="Kumar A."/>
            <person name="Marcet-Houben M."/>
            <person name="Poggeler S."/>
            <person name="Stajich J.E."/>
            <person name="Nowrousian M."/>
        </authorList>
    </citation>
    <scope>NUCLEOTIDE SEQUENCE [LARGE SCALE GENOMIC DNA]</scope>
    <source>
        <strain evidence="9">CBS 100304</strain>
        <tissue evidence="8">Vegetative mycelium</tissue>
    </source>
</reference>
<name>U4LDG7_PYROM</name>
<dbReference type="EMBL" id="HF935279">
    <property type="protein sequence ID" value="CCX29572.1"/>
    <property type="molecule type" value="Genomic_DNA"/>
</dbReference>
<keyword evidence="2 6" id="KW-0812">Transmembrane</keyword>
<evidence type="ECO:0000313" key="9">
    <source>
        <dbReference type="Proteomes" id="UP000018144"/>
    </source>
</evidence>
<comment type="similarity">
    <text evidence="5">Belongs to the SAT4 family.</text>
</comment>
<evidence type="ECO:0000256" key="5">
    <source>
        <dbReference type="ARBA" id="ARBA00038359"/>
    </source>
</evidence>
<dbReference type="OrthoDB" id="10017208at2759"/>
<evidence type="ECO:0000256" key="3">
    <source>
        <dbReference type="ARBA" id="ARBA00022989"/>
    </source>
</evidence>
<feature type="transmembrane region" description="Helical" evidence="6">
    <location>
        <begin position="106"/>
        <end position="131"/>
    </location>
</feature>
<keyword evidence="9" id="KW-1185">Reference proteome</keyword>
<feature type="transmembrane region" description="Helical" evidence="6">
    <location>
        <begin position="181"/>
        <end position="201"/>
    </location>
</feature>
<proteinExistence type="inferred from homology"/>
<evidence type="ECO:0000259" key="7">
    <source>
        <dbReference type="Pfam" id="PF20684"/>
    </source>
</evidence>
<feature type="transmembrane region" description="Helical" evidence="6">
    <location>
        <begin position="36"/>
        <end position="54"/>
    </location>
</feature>
<feature type="transmembrane region" description="Helical" evidence="6">
    <location>
        <begin position="66"/>
        <end position="86"/>
    </location>
</feature>
<dbReference type="PANTHER" id="PTHR33048">
    <property type="entry name" value="PTH11-LIKE INTEGRAL MEMBRANE PROTEIN (AFU_ORTHOLOGUE AFUA_5G11245)"/>
    <property type="match status" value="1"/>
</dbReference>
<dbReference type="AlphaFoldDB" id="U4LDG7"/>
<protein>
    <recommendedName>
        <fullName evidence="7">Rhodopsin domain-containing protein</fullName>
    </recommendedName>
</protein>
<keyword evidence="3 6" id="KW-1133">Transmembrane helix</keyword>
<keyword evidence="4 6" id="KW-0472">Membrane</keyword>